<accession>A0A386KBS0</accession>
<proteinExistence type="predicted"/>
<evidence type="ECO:0000313" key="2">
    <source>
        <dbReference type="EMBL" id="AYD82222.1"/>
    </source>
</evidence>
<feature type="compositionally biased region" description="Polar residues" evidence="1">
    <location>
        <begin position="1"/>
        <end position="17"/>
    </location>
</feature>
<protein>
    <submittedName>
        <fullName evidence="2">Uncharacterized protein</fullName>
    </submittedName>
</protein>
<dbReference type="Proteomes" id="UP000267267">
    <property type="component" value="Segment"/>
</dbReference>
<evidence type="ECO:0000256" key="1">
    <source>
        <dbReference type="SAM" id="MobiDB-lite"/>
    </source>
</evidence>
<gene>
    <name evidence="2" type="primary">42</name>
    <name evidence="2" type="ORF">SEA_WAMBURGRXPRESS_43</name>
</gene>
<evidence type="ECO:0000313" key="3">
    <source>
        <dbReference type="Proteomes" id="UP000267267"/>
    </source>
</evidence>
<organism evidence="2 3">
    <name type="scientific">Mycobacterium phage Wamburgrxpress</name>
    <dbReference type="NCBI Taxonomy" id="2315617"/>
    <lineage>
        <taxon>Viruses</taxon>
        <taxon>Duplodnaviria</taxon>
        <taxon>Heunggongvirae</taxon>
        <taxon>Uroviricota</taxon>
        <taxon>Caudoviricetes</taxon>
        <taxon>Vilmaviridae</taxon>
        <taxon>Lclasvirinae</taxon>
        <taxon>Bronvirus</taxon>
        <taxon>Bronvirus joedirt</taxon>
        <taxon>Mycobacterium virus JoeDirt</taxon>
    </lineage>
</organism>
<sequence length="138" mass="15218">MSTAGVKNLGSNISETPSAPVKLKAEGETMREFRDVIRETRKVALTNPLGRNVRPEYTKENGKPCCLFGHVLERLGVPVAQFELKLLNNHTLAELPWSDWGFEPPNTYQALWTTKVQAGADNGEAWIIAIAMADATPI</sequence>
<feature type="region of interest" description="Disordered" evidence="1">
    <location>
        <begin position="1"/>
        <end position="25"/>
    </location>
</feature>
<dbReference type="EMBL" id="MH744425">
    <property type="protein sequence ID" value="AYD82222.1"/>
    <property type="molecule type" value="Genomic_DNA"/>
</dbReference>
<reference evidence="2 3" key="1">
    <citation type="submission" date="2018-08" db="EMBL/GenBank/DDBJ databases">
        <authorList>
            <person name="Hellinger R.D."/>
            <person name="Sparks H.E."/>
            <person name="Pedulla M.L."/>
            <person name="Garlena R.A."/>
            <person name="Russell D.A."/>
            <person name="Pope W.H."/>
            <person name="Jacobs-Sera D."/>
            <person name="Hatfull G.F."/>
        </authorList>
    </citation>
    <scope>NUCLEOTIDE SEQUENCE [LARGE SCALE GENOMIC DNA]</scope>
</reference>
<name>A0A386KBS0_9CAUD</name>